<feature type="compositionally biased region" description="Basic and acidic residues" evidence="2">
    <location>
        <begin position="174"/>
        <end position="300"/>
    </location>
</feature>
<accession>A0AAE0VQB2</accession>
<feature type="domain" description="RRM" evidence="3">
    <location>
        <begin position="95"/>
        <end position="169"/>
    </location>
</feature>
<keyword evidence="1" id="KW-0694">RNA-binding</keyword>
<feature type="region of interest" description="Disordered" evidence="2">
    <location>
        <begin position="163"/>
        <end position="662"/>
    </location>
</feature>
<evidence type="ECO:0000313" key="5">
    <source>
        <dbReference type="Proteomes" id="UP001195483"/>
    </source>
</evidence>
<dbReference type="InterPro" id="IPR000504">
    <property type="entry name" value="RRM_dom"/>
</dbReference>
<dbReference type="PANTHER" id="PTHR15241:SF304">
    <property type="entry name" value="RRM DOMAIN-CONTAINING PROTEIN"/>
    <property type="match status" value="1"/>
</dbReference>
<dbReference type="Proteomes" id="UP001195483">
    <property type="component" value="Unassembled WGS sequence"/>
</dbReference>
<feature type="compositionally biased region" description="Polar residues" evidence="2">
    <location>
        <begin position="432"/>
        <end position="442"/>
    </location>
</feature>
<feature type="compositionally biased region" description="Basic and acidic residues" evidence="2">
    <location>
        <begin position="452"/>
        <end position="484"/>
    </location>
</feature>
<dbReference type="CDD" id="cd12402">
    <property type="entry name" value="RRM_eIF4B"/>
    <property type="match status" value="1"/>
</dbReference>
<dbReference type="Gene3D" id="3.30.70.330">
    <property type="match status" value="1"/>
</dbReference>
<name>A0AAE0VQB2_9BIVA</name>
<comment type="caution">
    <text evidence="4">The sequence shown here is derived from an EMBL/GenBank/DDBJ whole genome shotgun (WGS) entry which is preliminary data.</text>
</comment>
<sequence>MAAQAGKKKKAKGKTMALTDFLSDEHGKVQAPVTSYVLANKSVDWASEVEKLEADDPGEMEYGKHMIDRSKLPTAPKASRGPDVDLSRVPTSPPFTAFIGNLPYEANEEKITHFFRNQKVLNVRLPEENGRLRGFGYVEFEDRESLLDAIALNEETLNGRKIRVDLASQNQQNQDRDGARRDDKPDRTEGDWRRREPGSDSFGRGDRGSNDDRYGDRNDRFGDRGGDRSDRFGDRGGDRGDRFGDRGGDRGDRFGDRGGDRSDRFGDKGGDRGDRYGDRPSDRGGDRYGDRDRGGGRYNDRSGGFSDRGWRDGEGGDRRYNRGFDDRAPRDRGFGGRYEDRGGPGGRDRQDGFSDDRGGDDRGGPGGRRAFGSGFRDDQDKGFRETDNYRREDRPDRPPSRNGPSSRESSKDAPKERPRLQLQPRSKPLENDATQSGRNTSIFGGAKPVDTLSRELAIEERLRREKESEVQRSQEEDRNIRNREYSSGTRPRADSGGRSQEGRRERRLSSGSSSKGRAGPPPVTSQSRSRRDSDQSNHSQPEVFSGEEEVKDETPKSPSSPPIREEPSAKLVPAPAPKENAWDKRKTEKSPTAAGTQELKSSKSLSPQTETNKSQPQAPPKGHGDVKKEFVPAEPPKENPWTKRMQQHSKPDGSHNQSTVSIKTVRSKQGIIPIFEAVYKILKISMSVQIPLLRVLEEVNGVEEVELAAGEGEEEAEEDL</sequence>
<dbReference type="PROSITE" id="PS50102">
    <property type="entry name" value="RRM"/>
    <property type="match status" value="1"/>
</dbReference>
<dbReference type="SMART" id="SM00360">
    <property type="entry name" value="RRM"/>
    <property type="match status" value="1"/>
</dbReference>
<reference evidence="4" key="3">
    <citation type="submission" date="2023-05" db="EMBL/GenBank/DDBJ databases">
        <authorList>
            <person name="Smith C.H."/>
        </authorList>
    </citation>
    <scope>NUCLEOTIDE SEQUENCE</scope>
    <source>
        <strain evidence="4">CHS0354</strain>
        <tissue evidence="4">Mantle</tissue>
    </source>
</reference>
<keyword evidence="5" id="KW-1185">Reference proteome</keyword>
<reference evidence="4" key="1">
    <citation type="journal article" date="2021" name="Genome Biol. Evol.">
        <title>A High-Quality Reference Genome for a Parasitic Bivalve with Doubly Uniparental Inheritance (Bivalvia: Unionida).</title>
        <authorList>
            <person name="Smith C.H."/>
        </authorList>
    </citation>
    <scope>NUCLEOTIDE SEQUENCE</scope>
    <source>
        <strain evidence="4">CHS0354</strain>
    </source>
</reference>
<dbReference type="Pfam" id="PF00076">
    <property type="entry name" value="RRM_1"/>
    <property type="match status" value="1"/>
</dbReference>
<reference evidence="4" key="2">
    <citation type="journal article" date="2021" name="Genome Biol. Evol.">
        <title>Developing a high-quality reference genome for a parasitic bivalve with doubly uniparental inheritance (Bivalvia: Unionida).</title>
        <authorList>
            <person name="Smith C.H."/>
        </authorList>
    </citation>
    <scope>NUCLEOTIDE SEQUENCE</scope>
    <source>
        <strain evidence="4">CHS0354</strain>
        <tissue evidence="4">Mantle</tissue>
    </source>
</reference>
<organism evidence="4 5">
    <name type="scientific">Potamilus streckersoni</name>
    <dbReference type="NCBI Taxonomy" id="2493646"/>
    <lineage>
        <taxon>Eukaryota</taxon>
        <taxon>Metazoa</taxon>
        <taxon>Spiralia</taxon>
        <taxon>Lophotrochozoa</taxon>
        <taxon>Mollusca</taxon>
        <taxon>Bivalvia</taxon>
        <taxon>Autobranchia</taxon>
        <taxon>Heteroconchia</taxon>
        <taxon>Palaeoheterodonta</taxon>
        <taxon>Unionida</taxon>
        <taxon>Unionoidea</taxon>
        <taxon>Unionidae</taxon>
        <taxon>Ambleminae</taxon>
        <taxon>Lampsilini</taxon>
        <taxon>Potamilus</taxon>
    </lineage>
</organism>
<feature type="compositionally biased region" description="Basic and acidic residues" evidence="2">
    <location>
        <begin position="375"/>
        <end position="399"/>
    </location>
</feature>
<dbReference type="SUPFAM" id="SSF54928">
    <property type="entry name" value="RNA-binding domain, RBD"/>
    <property type="match status" value="1"/>
</dbReference>
<feature type="compositionally biased region" description="Basic and acidic residues" evidence="2">
    <location>
        <begin position="308"/>
        <end position="363"/>
    </location>
</feature>
<evidence type="ECO:0000256" key="1">
    <source>
        <dbReference type="PROSITE-ProRule" id="PRU00176"/>
    </source>
</evidence>
<dbReference type="GO" id="GO:0003723">
    <property type="term" value="F:RNA binding"/>
    <property type="evidence" value="ECO:0007669"/>
    <property type="project" value="UniProtKB-UniRule"/>
</dbReference>
<gene>
    <name evidence="4" type="ORF">CHS0354_035690</name>
</gene>
<feature type="compositionally biased region" description="Basic and acidic residues" evidence="2">
    <location>
        <begin position="580"/>
        <end position="589"/>
    </location>
</feature>
<dbReference type="InterPro" id="IPR012677">
    <property type="entry name" value="Nucleotide-bd_a/b_plait_sf"/>
</dbReference>
<dbReference type="EMBL" id="JAEAOA010002082">
    <property type="protein sequence ID" value="KAK3586289.1"/>
    <property type="molecule type" value="Genomic_DNA"/>
</dbReference>
<evidence type="ECO:0000256" key="2">
    <source>
        <dbReference type="SAM" id="MobiDB-lite"/>
    </source>
</evidence>
<dbReference type="InterPro" id="IPR033107">
    <property type="entry name" value="EIF-4B_RRM"/>
</dbReference>
<protein>
    <recommendedName>
        <fullName evidence="3">RRM domain-containing protein</fullName>
    </recommendedName>
</protein>
<feature type="compositionally biased region" description="Basic and acidic residues" evidence="2">
    <location>
        <begin position="622"/>
        <end position="641"/>
    </location>
</feature>
<feature type="compositionally biased region" description="Polar residues" evidence="2">
    <location>
        <begin position="593"/>
        <end position="616"/>
    </location>
</feature>
<evidence type="ECO:0000313" key="4">
    <source>
        <dbReference type="EMBL" id="KAK3586289.1"/>
    </source>
</evidence>
<dbReference type="InterPro" id="IPR035979">
    <property type="entry name" value="RBD_domain_sf"/>
</dbReference>
<dbReference type="PANTHER" id="PTHR15241">
    <property type="entry name" value="TRANSFORMER-2-RELATED"/>
    <property type="match status" value="1"/>
</dbReference>
<evidence type="ECO:0000259" key="3">
    <source>
        <dbReference type="PROSITE" id="PS50102"/>
    </source>
</evidence>
<feature type="compositionally biased region" description="Basic and acidic residues" evidence="2">
    <location>
        <begin position="408"/>
        <end position="419"/>
    </location>
</feature>
<proteinExistence type="predicted"/>
<feature type="compositionally biased region" description="Low complexity" evidence="2">
    <location>
        <begin position="509"/>
        <end position="518"/>
    </location>
</feature>
<feature type="compositionally biased region" description="Basic and acidic residues" evidence="2">
    <location>
        <begin position="491"/>
        <end position="508"/>
    </location>
</feature>
<dbReference type="AlphaFoldDB" id="A0AAE0VQB2"/>